<dbReference type="Pfam" id="PF08546">
    <property type="entry name" value="ApbA_C"/>
    <property type="match status" value="1"/>
</dbReference>
<dbReference type="PANTHER" id="PTHR43765">
    <property type="entry name" value="2-DEHYDROPANTOATE 2-REDUCTASE-RELATED"/>
    <property type="match status" value="1"/>
</dbReference>
<evidence type="ECO:0000256" key="8">
    <source>
        <dbReference type="ARBA" id="ARBA00048793"/>
    </source>
</evidence>
<accession>A0A1H0M324</accession>
<dbReference type="SUPFAM" id="SSF48179">
    <property type="entry name" value="6-phosphogluconate dehydrogenase C-terminal domain-like"/>
    <property type="match status" value="1"/>
</dbReference>
<dbReference type="Gene3D" id="1.10.1040.10">
    <property type="entry name" value="N-(1-d-carboxylethyl)-l-norvaline Dehydrogenase, domain 2"/>
    <property type="match status" value="1"/>
</dbReference>
<dbReference type="GO" id="GO:0015940">
    <property type="term" value="P:pantothenate biosynthetic process"/>
    <property type="evidence" value="ECO:0007669"/>
    <property type="project" value="UniProtKB-UniPathway"/>
</dbReference>
<dbReference type="Gene3D" id="3.40.50.720">
    <property type="entry name" value="NAD(P)-binding Rossmann-like Domain"/>
    <property type="match status" value="1"/>
</dbReference>
<protein>
    <recommendedName>
        <fullName evidence="4 9">2-dehydropantoate 2-reductase</fullName>
        <ecNumber evidence="3 9">1.1.1.169</ecNumber>
    </recommendedName>
    <alternativeName>
        <fullName evidence="7 9">Ketopantoate reductase</fullName>
    </alternativeName>
</protein>
<evidence type="ECO:0000259" key="10">
    <source>
        <dbReference type="Pfam" id="PF02558"/>
    </source>
</evidence>
<dbReference type="RefSeq" id="WP_092220326.1">
    <property type="nucleotide sequence ID" value="NZ_FNJI01000005.1"/>
</dbReference>
<feature type="domain" description="Ketopantoate reductase N-terminal" evidence="10">
    <location>
        <begin position="4"/>
        <end position="151"/>
    </location>
</feature>
<evidence type="ECO:0000313" key="13">
    <source>
        <dbReference type="Proteomes" id="UP000199073"/>
    </source>
</evidence>
<dbReference type="STRING" id="91360.SAMN05660330_00963"/>
<evidence type="ECO:0000256" key="2">
    <source>
        <dbReference type="ARBA" id="ARBA00007870"/>
    </source>
</evidence>
<name>A0A1H0M324_9BACT</name>
<evidence type="ECO:0000313" key="12">
    <source>
        <dbReference type="EMBL" id="SDO74803.1"/>
    </source>
</evidence>
<dbReference type="InterPro" id="IPR013328">
    <property type="entry name" value="6PGD_dom2"/>
</dbReference>
<organism evidence="12 13">
    <name type="scientific">Desulforhopalus singaporensis</name>
    <dbReference type="NCBI Taxonomy" id="91360"/>
    <lineage>
        <taxon>Bacteria</taxon>
        <taxon>Pseudomonadati</taxon>
        <taxon>Thermodesulfobacteriota</taxon>
        <taxon>Desulfobulbia</taxon>
        <taxon>Desulfobulbales</taxon>
        <taxon>Desulfocapsaceae</taxon>
        <taxon>Desulforhopalus</taxon>
    </lineage>
</organism>
<dbReference type="GO" id="GO:0050661">
    <property type="term" value="F:NADP binding"/>
    <property type="evidence" value="ECO:0007669"/>
    <property type="project" value="TreeGrafter"/>
</dbReference>
<keyword evidence="5 9" id="KW-0521">NADP</keyword>
<dbReference type="Proteomes" id="UP000199073">
    <property type="component" value="Unassembled WGS sequence"/>
</dbReference>
<evidence type="ECO:0000256" key="7">
    <source>
        <dbReference type="ARBA" id="ARBA00032024"/>
    </source>
</evidence>
<dbReference type="NCBIfam" id="TIGR00745">
    <property type="entry name" value="apbA_panE"/>
    <property type="match status" value="1"/>
</dbReference>
<dbReference type="GO" id="GO:0005737">
    <property type="term" value="C:cytoplasm"/>
    <property type="evidence" value="ECO:0007669"/>
    <property type="project" value="TreeGrafter"/>
</dbReference>
<comment type="catalytic activity">
    <reaction evidence="8 9">
        <text>(R)-pantoate + NADP(+) = 2-dehydropantoate + NADPH + H(+)</text>
        <dbReference type="Rhea" id="RHEA:16233"/>
        <dbReference type="ChEBI" id="CHEBI:11561"/>
        <dbReference type="ChEBI" id="CHEBI:15378"/>
        <dbReference type="ChEBI" id="CHEBI:15980"/>
        <dbReference type="ChEBI" id="CHEBI:57783"/>
        <dbReference type="ChEBI" id="CHEBI:58349"/>
        <dbReference type="EC" id="1.1.1.169"/>
    </reaction>
</comment>
<reference evidence="12 13" key="1">
    <citation type="submission" date="2016-10" db="EMBL/GenBank/DDBJ databases">
        <authorList>
            <person name="de Groot N.N."/>
        </authorList>
    </citation>
    <scope>NUCLEOTIDE SEQUENCE [LARGE SCALE GENOMIC DNA]</scope>
    <source>
        <strain evidence="12 13">DSM 12130</strain>
    </source>
</reference>
<dbReference type="InterPro" id="IPR013332">
    <property type="entry name" value="KPR_N"/>
</dbReference>
<evidence type="ECO:0000256" key="5">
    <source>
        <dbReference type="ARBA" id="ARBA00022857"/>
    </source>
</evidence>
<dbReference type="InterPro" id="IPR008927">
    <property type="entry name" value="6-PGluconate_DH-like_C_sf"/>
</dbReference>
<evidence type="ECO:0000256" key="1">
    <source>
        <dbReference type="ARBA" id="ARBA00004994"/>
    </source>
</evidence>
<feature type="domain" description="Ketopantoate reductase C-terminal" evidence="11">
    <location>
        <begin position="182"/>
        <end position="305"/>
    </location>
</feature>
<evidence type="ECO:0000256" key="3">
    <source>
        <dbReference type="ARBA" id="ARBA00013014"/>
    </source>
</evidence>
<comment type="pathway">
    <text evidence="1 9">Cofactor biosynthesis; (R)-pantothenate biosynthesis; (R)-pantoate from 3-methyl-2-oxobutanoate: step 2/2.</text>
</comment>
<dbReference type="AlphaFoldDB" id="A0A1H0M324"/>
<dbReference type="SUPFAM" id="SSF51735">
    <property type="entry name" value="NAD(P)-binding Rossmann-fold domains"/>
    <property type="match status" value="1"/>
</dbReference>
<evidence type="ECO:0000259" key="11">
    <source>
        <dbReference type="Pfam" id="PF08546"/>
    </source>
</evidence>
<evidence type="ECO:0000256" key="4">
    <source>
        <dbReference type="ARBA" id="ARBA00019465"/>
    </source>
</evidence>
<proteinExistence type="inferred from homology"/>
<dbReference type="PANTHER" id="PTHR43765:SF2">
    <property type="entry name" value="2-DEHYDROPANTOATE 2-REDUCTASE"/>
    <property type="match status" value="1"/>
</dbReference>
<dbReference type="UniPathway" id="UPA00028">
    <property type="reaction ID" value="UER00004"/>
</dbReference>
<gene>
    <name evidence="12" type="ORF">SAMN05660330_00963</name>
</gene>
<comment type="function">
    <text evidence="9">Catalyzes the NADPH-dependent reduction of ketopantoate into pantoic acid.</text>
</comment>
<dbReference type="InterPro" id="IPR050838">
    <property type="entry name" value="Ketopantoate_reductase"/>
</dbReference>
<dbReference type="GO" id="GO:0008677">
    <property type="term" value="F:2-dehydropantoate 2-reductase activity"/>
    <property type="evidence" value="ECO:0007669"/>
    <property type="project" value="UniProtKB-EC"/>
</dbReference>
<dbReference type="InterPro" id="IPR003710">
    <property type="entry name" value="ApbA"/>
</dbReference>
<dbReference type="InterPro" id="IPR036291">
    <property type="entry name" value="NAD(P)-bd_dom_sf"/>
</dbReference>
<keyword evidence="9" id="KW-0566">Pantothenate biosynthesis</keyword>
<keyword evidence="13" id="KW-1185">Reference proteome</keyword>
<dbReference type="InterPro" id="IPR013752">
    <property type="entry name" value="KPA_reductase"/>
</dbReference>
<keyword evidence="6 9" id="KW-0560">Oxidoreductase</keyword>
<dbReference type="Pfam" id="PF02558">
    <property type="entry name" value="ApbA"/>
    <property type="match status" value="1"/>
</dbReference>
<sequence length="311" mass="33951">MHYLLVGPGALGCLLYALMAKGMHQNDRFTVLDYNRERAELLSRRGVIYQCGAAERLLPVTTASDPETLEPVDVVLLCVKSYDVKNSLDFCAPILGEKTLLLFLQNGISHLELDTCGHKAYQAYGTTTEGATLLGPGHVRHAGSGTTSLGFITPPDEHFKNLLQKTADTLTRSGLQVNITGDILARIWTKLFINVGINALTATLNCKNGELLTLPGVDKRMRAAVEEARLVAAAQDIIVPVDPFDAARQVCRNTAGNISSMLQDVRKKRRTEIDAINGAIVLMAREHGISTPENDRLVKQVKELEATYENG</sequence>
<dbReference type="OrthoDB" id="5333395at2"/>
<evidence type="ECO:0000256" key="6">
    <source>
        <dbReference type="ARBA" id="ARBA00023002"/>
    </source>
</evidence>
<dbReference type="EMBL" id="FNJI01000005">
    <property type="protein sequence ID" value="SDO74803.1"/>
    <property type="molecule type" value="Genomic_DNA"/>
</dbReference>
<comment type="similarity">
    <text evidence="2 9">Belongs to the ketopantoate reductase family.</text>
</comment>
<dbReference type="EC" id="1.1.1.169" evidence="3 9"/>
<evidence type="ECO:0000256" key="9">
    <source>
        <dbReference type="RuleBase" id="RU362068"/>
    </source>
</evidence>